<protein>
    <submittedName>
        <fullName evidence="2">Uncharacterized protein</fullName>
    </submittedName>
</protein>
<evidence type="ECO:0000313" key="3">
    <source>
        <dbReference type="Proteomes" id="UP001159364"/>
    </source>
</evidence>
<dbReference type="AlphaFoldDB" id="A0AAV8TAV6"/>
<accession>A0AAV8TAV6</accession>
<keyword evidence="3" id="KW-1185">Reference proteome</keyword>
<dbReference type="Proteomes" id="UP001159364">
    <property type="component" value="Linkage Group LG05"/>
</dbReference>
<comment type="caution">
    <text evidence="2">The sequence shown here is derived from an EMBL/GenBank/DDBJ whole genome shotgun (WGS) entry which is preliminary data.</text>
</comment>
<feature type="region of interest" description="Disordered" evidence="1">
    <location>
        <begin position="71"/>
        <end position="198"/>
    </location>
</feature>
<sequence length="198" mass="21290">MLLPQLCNSLELLRVKQHKTVSPPVLGKPPVSYVPSIVIPTVSSPEVKEQKAVSPPPLAKIPKSYVPSVVIPPVSDSEGLDKKSNSDEEDRPNIRATSVPRPRAVMSSPVHNDTVIGNKNKIKAARPSPLQNRGSVQSRHAQCKPIPAQPTKGSPSTTGKPKEPIEKRADHGGHLGSATTISSRRRKITTNKPSSVRV</sequence>
<gene>
    <name evidence="2" type="ORF">K2173_003739</name>
</gene>
<dbReference type="PANTHER" id="PTHR38932:SF1">
    <property type="entry name" value="DUF4005 DOMAIN-CONTAINING PROTEIN"/>
    <property type="match status" value="1"/>
</dbReference>
<proteinExistence type="predicted"/>
<dbReference type="EMBL" id="JAIWQS010000005">
    <property type="protein sequence ID" value="KAJ8763957.1"/>
    <property type="molecule type" value="Genomic_DNA"/>
</dbReference>
<feature type="compositionally biased region" description="Basic and acidic residues" evidence="1">
    <location>
        <begin position="160"/>
        <end position="173"/>
    </location>
</feature>
<evidence type="ECO:0000313" key="2">
    <source>
        <dbReference type="EMBL" id="KAJ8763957.1"/>
    </source>
</evidence>
<feature type="compositionally biased region" description="Polar residues" evidence="1">
    <location>
        <begin position="129"/>
        <end position="140"/>
    </location>
</feature>
<organism evidence="2 3">
    <name type="scientific">Erythroxylum novogranatense</name>
    <dbReference type="NCBI Taxonomy" id="1862640"/>
    <lineage>
        <taxon>Eukaryota</taxon>
        <taxon>Viridiplantae</taxon>
        <taxon>Streptophyta</taxon>
        <taxon>Embryophyta</taxon>
        <taxon>Tracheophyta</taxon>
        <taxon>Spermatophyta</taxon>
        <taxon>Magnoliopsida</taxon>
        <taxon>eudicotyledons</taxon>
        <taxon>Gunneridae</taxon>
        <taxon>Pentapetalae</taxon>
        <taxon>rosids</taxon>
        <taxon>fabids</taxon>
        <taxon>Malpighiales</taxon>
        <taxon>Erythroxylaceae</taxon>
        <taxon>Erythroxylum</taxon>
    </lineage>
</organism>
<dbReference type="PANTHER" id="PTHR38932">
    <property type="entry name" value="BNAC03G64660D PROTEIN"/>
    <property type="match status" value="1"/>
</dbReference>
<reference evidence="2 3" key="1">
    <citation type="submission" date="2021-09" db="EMBL/GenBank/DDBJ databases">
        <title>Genomic insights and catalytic innovation underlie evolution of tropane alkaloids biosynthesis.</title>
        <authorList>
            <person name="Wang Y.-J."/>
            <person name="Tian T."/>
            <person name="Huang J.-P."/>
            <person name="Huang S.-X."/>
        </authorList>
    </citation>
    <scope>NUCLEOTIDE SEQUENCE [LARGE SCALE GENOMIC DNA]</scope>
    <source>
        <strain evidence="2">KIB-2018</strain>
        <tissue evidence="2">Leaf</tissue>
    </source>
</reference>
<name>A0AAV8TAV6_9ROSI</name>
<evidence type="ECO:0000256" key="1">
    <source>
        <dbReference type="SAM" id="MobiDB-lite"/>
    </source>
</evidence>